<dbReference type="Proteomes" id="UP000266669">
    <property type="component" value="Unassembled WGS sequence"/>
</dbReference>
<dbReference type="EMBL" id="QHCS01000011">
    <property type="protein sequence ID" value="RHX83171.1"/>
    <property type="molecule type" value="Genomic_DNA"/>
</dbReference>
<protein>
    <submittedName>
        <fullName evidence="1">Uncharacterized protein</fullName>
    </submittedName>
</protein>
<reference evidence="2" key="1">
    <citation type="submission" date="2018-05" db="EMBL/GenBank/DDBJ databases">
        <title>Leptospira yasudae sp. nov. and Leptospira stimsonii sp. nov., two pathogenic species of the genus Leptospira isolated from environmental sources.</title>
        <authorList>
            <person name="Casanovas-Massana A."/>
            <person name="Hamond C."/>
            <person name="Santos L.A."/>
            <person name="Hacker K.P."/>
            <person name="Balassiano I."/>
            <person name="Medeiros M.A."/>
            <person name="Reis M.G."/>
            <person name="Ko A.I."/>
            <person name="Wunder E.A."/>
        </authorList>
    </citation>
    <scope>NUCLEOTIDE SEQUENCE [LARGE SCALE GENOMIC DNA]</scope>
    <source>
        <strain evidence="2">AMB6-RJ</strain>
    </source>
</reference>
<comment type="caution">
    <text evidence="1">The sequence shown here is derived from an EMBL/GenBank/DDBJ whole genome shotgun (WGS) entry which is preliminary data.</text>
</comment>
<name>A0A8B3CHF9_9LEPT</name>
<evidence type="ECO:0000313" key="1">
    <source>
        <dbReference type="EMBL" id="RHX83171.1"/>
    </source>
</evidence>
<gene>
    <name evidence="1" type="ORF">DLM78_22865</name>
</gene>
<evidence type="ECO:0000313" key="2">
    <source>
        <dbReference type="Proteomes" id="UP000266669"/>
    </source>
</evidence>
<proteinExistence type="predicted"/>
<sequence>MFFYVPKRSKKNSGSSPCDVFHEEGSVVGSDASFSRYFGDLFFQLGNSYIGLFVDKKDGMIFQIGKTGWSSYFF</sequence>
<organism evidence="1 2">
    <name type="scientific">Leptospira stimsonii</name>
    <dbReference type="NCBI Taxonomy" id="2202203"/>
    <lineage>
        <taxon>Bacteria</taxon>
        <taxon>Pseudomonadati</taxon>
        <taxon>Spirochaetota</taxon>
        <taxon>Spirochaetia</taxon>
        <taxon>Leptospirales</taxon>
        <taxon>Leptospiraceae</taxon>
        <taxon>Leptospira</taxon>
    </lineage>
</organism>
<dbReference type="AlphaFoldDB" id="A0A8B3CHF9"/>
<accession>A0A8B3CHF9</accession>